<sequence length="78" mass="7479">IVARRASRLAGALLASLVQQQGSTGVSVAVGGVLFDVNPGIYADAVETMGVLGGAGSSVVLQGRGADLVGAAVNAASL</sequence>
<organism evidence="2 3">
    <name type="scientific">Coemansia erecta</name>
    <dbReference type="NCBI Taxonomy" id="147472"/>
    <lineage>
        <taxon>Eukaryota</taxon>
        <taxon>Fungi</taxon>
        <taxon>Fungi incertae sedis</taxon>
        <taxon>Zoopagomycota</taxon>
        <taxon>Kickxellomycotina</taxon>
        <taxon>Kickxellomycetes</taxon>
        <taxon>Kickxellales</taxon>
        <taxon>Kickxellaceae</taxon>
        <taxon>Coemansia</taxon>
    </lineage>
</organism>
<evidence type="ECO:0000313" key="3">
    <source>
        <dbReference type="Proteomes" id="UP001149813"/>
    </source>
</evidence>
<gene>
    <name evidence="2" type="ORF">LPJ53_004479</name>
</gene>
<protein>
    <submittedName>
        <fullName evidence="2">Uncharacterized protein</fullName>
    </submittedName>
</protein>
<feature type="non-terminal residue" evidence="2">
    <location>
        <position position="1"/>
    </location>
</feature>
<reference evidence="2" key="1">
    <citation type="submission" date="2022-07" db="EMBL/GenBank/DDBJ databases">
        <title>Phylogenomic reconstructions and comparative analyses of Kickxellomycotina fungi.</title>
        <authorList>
            <person name="Reynolds N.K."/>
            <person name="Stajich J.E."/>
            <person name="Barry K."/>
            <person name="Grigoriev I.V."/>
            <person name="Crous P."/>
            <person name="Smith M.E."/>
        </authorList>
    </citation>
    <scope>NUCLEOTIDE SEQUENCE</scope>
    <source>
        <strain evidence="2">NBRC 32514</strain>
    </source>
</reference>
<comment type="caution">
    <text evidence="2">The sequence shown here is derived from an EMBL/GenBank/DDBJ whole genome shotgun (WGS) entry which is preliminary data.</text>
</comment>
<accession>A0A9W7XU85</accession>
<proteinExistence type="predicted"/>
<name>A0A9W7XU85_9FUNG</name>
<evidence type="ECO:0000313" key="2">
    <source>
        <dbReference type="EMBL" id="KAJ1720929.1"/>
    </source>
</evidence>
<dbReference type="AlphaFoldDB" id="A0A9W7XU85"/>
<keyword evidence="1" id="KW-0732">Signal</keyword>
<dbReference type="InterPro" id="IPR043129">
    <property type="entry name" value="ATPase_NBD"/>
</dbReference>
<dbReference type="Gene3D" id="3.40.367.20">
    <property type="match status" value="1"/>
</dbReference>
<feature type="signal peptide" evidence="1">
    <location>
        <begin position="1"/>
        <end position="25"/>
    </location>
</feature>
<dbReference type="Proteomes" id="UP001149813">
    <property type="component" value="Unassembled WGS sequence"/>
</dbReference>
<keyword evidence="3" id="KW-1185">Reference proteome</keyword>
<dbReference type="SUPFAM" id="SSF53067">
    <property type="entry name" value="Actin-like ATPase domain"/>
    <property type="match status" value="1"/>
</dbReference>
<evidence type="ECO:0000256" key="1">
    <source>
        <dbReference type="SAM" id="SignalP"/>
    </source>
</evidence>
<dbReference type="EMBL" id="JANBOJ010000212">
    <property type="protein sequence ID" value="KAJ1720929.1"/>
    <property type="molecule type" value="Genomic_DNA"/>
</dbReference>
<feature type="chain" id="PRO_5040944554" evidence="1">
    <location>
        <begin position="26"/>
        <end position="78"/>
    </location>
</feature>